<gene>
    <name evidence="4" type="ORF">I316_05950</name>
</gene>
<evidence type="ECO:0000256" key="2">
    <source>
        <dbReference type="RuleBase" id="RU003876"/>
    </source>
</evidence>
<comment type="similarity">
    <text evidence="1 2">Belongs to the nucleosome assembly protein (NAP) family.</text>
</comment>
<proteinExistence type="inferred from homology"/>
<evidence type="ECO:0008006" key="6">
    <source>
        <dbReference type="Google" id="ProtNLM"/>
    </source>
</evidence>
<dbReference type="EMBL" id="KI669509">
    <property type="protein sequence ID" value="OCF32282.1"/>
    <property type="molecule type" value="Genomic_DNA"/>
</dbReference>
<protein>
    <recommendedName>
        <fullName evidence="6">Template-activating factor I</fullName>
    </recommendedName>
</protein>
<feature type="compositionally biased region" description="Acidic residues" evidence="3">
    <location>
        <begin position="230"/>
        <end position="261"/>
    </location>
</feature>
<dbReference type="STRING" id="1296120.A0A1B9GMM0"/>
<accession>A0A1B9GMM0</accession>
<evidence type="ECO:0000313" key="5">
    <source>
        <dbReference type="Proteomes" id="UP000092666"/>
    </source>
</evidence>
<dbReference type="Gene3D" id="3.30.1120.90">
    <property type="entry name" value="Nucleosome assembly protein"/>
    <property type="match status" value="1"/>
</dbReference>
<dbReference type="GO" id="GO:0005634">
    <property type="term" value="C:nucleus"/>
    <property type="evidence" value="ECO:0007669"/>
    <property type="project" value="InterPro"/>
</dbReference>
<dbReference type="OrthoDB" id="19419at2759"/>
<dbReference type="Proteomes" id="UP000092666">
    <property type="component" value="Unassembled WGS sequence"/>
</dbReference>
<dbReference type="GO" id="GO:0006334">
    <property type="term" value="P:nucleosome assembly"/>
    <property type="evidence" value="ECO:0007669"/>
    <property type="project" value="InterPro"/>
</dbReference>
<evidence type="ECO:0000256" key="1">
    <source>
        <dbReference type="ARBA" id="ARBA00009947"/>
    </source>
</evidence>
<dbReference type="PANTHER" id="PTHR11875">
    <property type="entry name" value="TESTIS-SPECIFIC Y-ENCODED PROTEIN"/>
    <property type="match status" value="1"/>
</dbReference>
<dbReference type="SUPFAM" id="SSF143113">
    <property type="entry name" value="NAP-like"/>
    <property type="match status" value="1"/>
</dbReference>
<feature type="region of interest" description="Disordered" evidence="3">
    <location>
        <begin position="154"/>
        <end position="178"/>
    </location>
</feature>
<evidence type="ECO:0000313" key="4">
    <source>
        <dbReference type="EMBL" id="OCF32282.1"/>
    </source>
</evidence>
<evidence type="ECO:0000256" key="3">
    <source>
        <dbReference type="SAM" id="MobiDB-lite"/>
    </source>
</evidence>
<reference evidence="4 5" key="1">
    <citation type="submission" date="2013-07" db="EMBL/GenBank/DDBJ databases">
        <title>The Genome Sequence of Cryptococcus heveanensis BCC8398.</title>
        <authorList>
            <consortium name="The Broad Institute Genome Sequencing Platform"/>
            <person name="Cuomo C."/>
            <person name="Litvintseva A."/>
            <person name="Chen Y."/>
            <person name="Heitman J."/>
            <person name="Sun S."/>
            <person name="Springer D."/>
            <person name="Dromer F."/>
            <person name="Young S.K."/>
            <person name="Zeng Q."/>
            <person name="Gargeya S."/>
            <person name="Fitzgerald M."/>
            <person name="Abouelleil A."/>
            <person name="Alvarado L."/>
            <person name="Berlin A.M."/>
            <person name="Chapman S.B."/>
            <person name="Dewar J."/>
            <person name="Goldberg J."/>
            <person name="Griggs A."/>
            <person name="Gujja S."/>
            <person name="Hansen M."/>
            <person name="Howarth C."/>
            <person name="Imamovic A."/>
            <person name="Larimer J."/>
            <person name="McCowan C."/>
            <person name="Murphy C."/>
            <person name="Pearson M."/>
            <person name="Priest M."/>
            <person name="Roberts A."/>
            <person name="Saif S."/>
            <person name="Shea T."/>
            <person name="Sykes S."/>
            <person name="Wortman J."/>
            <person name="Nusbaum C."/>
            <person name="Birren B."/>
        </authorList>
    </citation>
    <scope>NUCLEOTIDE SEQUENCE [LARGE SCALE GENOMIC DNA]</scope>
    <source>
        <strain evidence="4 5">BCC8398</strain>
    </source>
</reference>
<dbReference type="AlphaFoldDB" id="A0A1B9GMM0"/>
<dbReference type="InterPro" id="IPR002164">
    <property type="entry name" value="NAP_family"/>
</dbReference>
<feature type="compositionally biased region" description="Basic residues" evidence="3">
    <location>
        <begin position="265"/>
        <end position="277"/>
    </location>
</feature>
<dbReference type="Pfam" id="PF00956">
    <property type="entry name" value="NAP"/>
    <property type="match status" value="1"/>
</dbReference>
<dbReference type="InterPro" id="IPR037231">
    <property type="entry name" value="NAP-like_sf"/>
</dbReference>
<sequence>MSAEQYQVEPPEEGNKNVRHNRFVVKETLEYLAHLRQRVKDIEGFWLHTLINHSQIAAVTTSKEDEHALSYLQDIELVQDANDFRPFELKFHFKENPYFSNTVLSKKYTLPKGTEAAPADGTITDELRDFEGVEDLEASTVKIAWKSDDKNLTKKHPRVVQGGHDHKEGEECDHEDDGGYEGDLGSFFLFFETAEDPLQIGEALISDILPDAFAYFENRGDNSQGAEFGLDSEDDEGDDDELDEESGDEEGSIDLEDEEDDLPSKKKRKLAKGKNGQ</sequence>
<organism evidence="4 5">
    <name type="scientific">Kwoniella heveanensis BCC8398</name>
    <dbReference type="NCBI Taxonomy" id="1296120"/>
    <lineage>
        <taxon>Eukaryota</taxon>
        <taxon>Fungi</taxon>
        <taxon>Dikarya</taxon>
        <taxon>Basidiomycota</taxon>
        <taxon>Agaricomycotina</taxon>
        <taxon>Tremellomycetes</taxon>
        <taxon>Tremellales</taxon>
        <taxon>Cryptococcaceae</taxon>
        <taxon>Kwoniella</taxon>
    </lineage>
</organism>
<name>A0A1B9GMM0_9TREE</name>
<keyword evidence="5" id="KW-1185">Reference proteome</keyword>
<reference evidence="5" key="2">
    <citation type="submission" date="2013-12" db="EMBL/GenBank/DDBJ databases">
        <title>Evolution of pathogenesis and genome organization in the Tremellales.</title>
        <authorList>
            <person name="Cuomo C."/>
            <person name="Litvintseva A."/>
            <person name="Heitman J."/>
            <person name="Chen Y."/>
            <person name="Sun S."/>
            <person name="Springer D."/>
            <person name="Dromer F."/>
            <person name="Young S."/>
            <person name="Zeng Q."/>
            <person name="Chapman S."/>
            <person name="Gujja S."/>
            <person name="Saif S."/>
            <person name="Birren B."/>
        </authorList>
    </citation>
    <scope>NUCLEOTIDE SEQUENCE [LARGE SCALE GENOMIC DNA]</scope>
    <source>
        <strain evidence="5">BCC8398</strain>
    </source>
</reference>
<feature type="region of interest" description="Disordered" evidence="3">
    <location>
        <begin position="223"/>
        <end position="277"/>
    </location>
</feature>